<name>A0A4S8HTB4_9BACT</name>
<dbReference type="Pfam" id="PF13715">
    <property type="entry name" value="CarbopepD_reg_2"/>
    <property type="match status" value="1"/>
</dbReference>
<keyword evidence="14" id="KW-1185">Reference proteome</keyword>
<dbReference type="AlphaFoldDB" id="A0A4S8HTB4"/>
<evidence type="ECO:0000256" key="2">
    <source>
        <dbReference type="ARBA" id="ARBA00022448"/>
    </source>
</evidence>
<dbReference type="InterPro" id="IPR023997">
    <property type="entry name" value="TonB-dep_OMP_SusC/RagA_CS"/>
</dbReference>
<dbReference type="InterPro" id="IPR039426">
    <property type="entry name" value="TonB-dep_rcpt-like"/>
</dbReference>
<evidence type="ECO:0000256" key="1">
    <source>
        <dbReference type="ARBA" id="ARBA00004571"/>
    </source>
</evidence>
<evidence type="ECO:0000256" key="6">
    <source>
        <dbReference type="ARBA" id="ARBA00023136"/>
    </source>
</evidence>
<keyword evidence="6 8" id="KW-0472">Membrane</keyword>
<evidence type="ECO:0000256" key="7">
    <source>
        <dbReference type="ARBA" id="ARBA00023237"/>
    </source>
</evidence>
<evidence type="ECO:0000259" key="12">
    <source>
        <dbReference type="Pfam" id="PF07715"/>
    </source>
</evidence>
<dbReference type="NCBIfam" id="TIGR04056">
    <property type="entry name" value="OMP_RagA_SusC"/>
    <property type="match status" value="1"/>
</dbReference>
<dbReference type="InterPro" id="IPR036942">
    <property type="entry name" value="Beta-barrel_TonB_sf"/>
</dbReference>
<dbReference type="SUPFAM" id="SSF56935">
    <property type="entry name" value="Porins"/>
    <property type="match status" value="1"/>
</dbReference>
<evidence type="ECO:0000256" key="8">
    <source>
        <dbReference type="PROSITE-ProRule" id="PRU01360"/>
    </source>
</evidence>
<dbReference type="OrthoDB" id="9768177at2"/>
<dbReference type="InterPro" id="IPR023996">
    <property type="entry name" value="TonB-dep_OMP_SusC/RagA"/>
</dbReference>
<dbReference type="InterPro" id="IPR012910">
    <property type="entry name" value="Plug_dom"/>
</dbReference>
<evidence type="ECO:0000313" key="14">
    <source>
        <dbReference type="Proteomes" id="UP000306918"/>
    </source>
</evidence>
<keyword evidence="5 9" id="KW-0798">TonB box</keyword>
<dbReference type="Pfam" id="PF00593">
    <property type="entry name" value="TonB_dep_Rec_b-barrel"/>
    <property type="match status" value="1"/>
</dbReference>
<dbReference type="Pfam" id="PF07715">
    <property type="entry name" value="Plug"/>
    <property type="match status" value="1"/>
</dbReference>
<dbReference type="Gene3D" id="2.170.130.10">
    <property type="entry name" value="TonB-dependent receptor, plug domain"/>
    <property type="match status" value="1"/>
</dbReference>
<keyword evidence="3 8" id="KW-1134">Transmembrane beta strand</keyword>
<keyword evidence="10" id="KW-0732">Signal</keyword>
<feature type="signal peptide" evidence="10">
    <location>
        <begin position="1"/>
        <end position="20"/>
    </location>
</feature>
<dbReference type="PROSITE" id="PS51257">
    <property type="entry name" value="PROKAR_LIPOPROTEIN"/>
    <property type="match status" value="1"/>
</dbReference>
<reference evidence="13 14" key="1">
    <citation type="submission" date="2019-04" db="EMBL/GenBank/DDBJ databases">
        <title>Niastella caeni sp. nov., isolated from activated sludge.</title>
        <authorList>
            <person name="Sheng M."/>
        </authorList>
    </citation>
    <scope>NUCLEOTIDE SEQUENCE [LARGE SCALE GENOMIC DNA]</scope>
    <source>
        <strain evidence="13 14">HX-2-15</strain>
    </source>
</reference>
<comment type="similarity">
    <text evidence="8 9">Belongs to the TonB-dependent receptor family.</text>
</comment>
<keyword evidence="7 8" id="KW-0998">Cell outer membrane</keyword>
<dbReference type="PROSITE" id="PS52016">
    <property type="entry name" value="TONB_DEPENDENT_REC_3"/>
    <property type="match status" value="1"/>
</dbReference>
<dbReference type="Gene3D" id="2.60.40.1120">
    <property type="entry name" value="Carboxypeptidase-like, regulatory domain"/>
    <property type="match status" value="1"/>
</dbReference>
<evidence type="ECO:0000256" key="9">
    <source>
        <dbReference type="RuleBase" id="RU003357"/>
    </source>
</evidence>
<evidence type="ECO:0000256" key="5">
    <source>
        <dbReference type="ARBA" id="ARBA00023077"/>
    </source>
</evidence>
<evidence type="ECO:0000256" key="4">
    <source>
        <dbReference type="ARBA" id="ARBA00022692"/>
    </source>
</evidence>
<proteinExistence type="inferred from homology"/>
<dbReference type="EMBL" id="STFF01000005">
    <property type="protein sequence ID" value="THU37224.1"/>
    <property type="molecule type" value="Genomic_DNA"/>
</dbReference>
<dbReference type="InterPro" id="IPR008969">
    <property type="entry name" value="CarboxyPept-like_regulatory"/>
</dbReference>
<dbReference type="Proteomes" id="UP000306918">
    <property type="component" value="Unassembled WGS sequence"/>
</dbReference>
<evidence type="ECO:0000259" key="11">
    <source>
        <dbReference type="Pfam" id="PF00593"/>
    </source>
</evidence>
<evidence type="ECO:0000313" key="13">
    <source>
        <dbReference type="EMBL" id="THU37224.1"/>
    </source>
</evidence>
<dbReference type="SUPFAM" id="SSF49464">
    <property type="entry name" value="Carboxypeptidase regulatory domain-like"/>
    <property type="match status" value="1"/>
</dbReference>
<dbReference type="RefSeq" id="WP_136578897.1">
    <property type="nucleotide sequence ID" value="NZ_STFF01000005.1"/>
</dbReference>
<keyword evidence="4 8" id="KW-0812">Transmembrane</keyword>
<evidence type="ECO:0000256" key="10">
    <source>
        <dbReference type="SAM" id="SignalP"/>
    </source>
</evidence>
<dbReference type="InterPro" id="IPR037066">
    <property type="entry name" value="Plug_dom_sf"/>
</dbReference>
<feature type="domain" description="TonB-dependent receptor plug" evidence="12">
    <location>
        <begin position="114"/>
        <end position="232"/>
    </location>
</feature>
<dbReference type="NCBIfam" id="TIGR04057">
    <property type="entry name" value="SusC_RagA_signa"/>
    <property type="match status" value="1"/>
</dbReference>
<protein>
    <submittedName>
        <fullName evidence="13">SusC/RagA family TonB-linked outer membrane protein</fullName>
    </submittedName>
</protein>
<comment type="caution">
    <text evidence="13">The sequence shown here is derived from an EMBL/GenBank/DDBJ whole genome shotgun (WGS) entry which is preliminary data.</text>
</comment>
<accession>A0A4S8HTB4</accession>
<gene>
    <name evidence="13" type="ORF">FAM09_19945</name>
</gene>
<feature type="domain" description="TonB-dependent receptor-like beta-barrel" evidence="11">
    <location>
        <begin position="412"/>
        <end position="778"/>
    </location>
</feature>
<dbReference type="Gene3D" id="2.40.170.20">
    <property type="entry name" value="TonB-dependent receptor, beta-barrel domain"/>
    <property type="match status" value="1"/>
</dbReference>
<organism evidence="13 14">
    <name type="scientific">Niastella caeni</name>
    <dbReference type="NCBI Taxonomy" id="2569763"/>
    <lineage>
        <taxon>Bacteria</taxon>
        <taxon>Pseudomonadati</taxon>
        <taxon>Bacteroidota</taxon>
        <taxon>Chitinophagia</taxon>
        <taxon>Chitinophagales</taxon>
        <taxon>Chitinophagaceae</taxon>
        <taxon>Niastella</taxon>
    </lineage>
</organism>
<comment type="subcellular location">
    <subcellularLocation>
        <location evidence="1 8">Cell outer membrane</location>
        <topology evidence="1 8">Multi-pass membrane protein</topology>
    </subcellularLocation>
</comment>
<feature type="chain" id="PRO_5020588442" evidence="10">
    <location>
        <begin position="21"/>
        <end position="1043"/>
    </location>
</feature>
<dbReference type="InterPro" id="IPR000531">
    <property type="entry name" value="Beta-barrel_TonB"/>
</dbReference>
<keyword evidence="2 8" id="KW-0813">Transport</keyword>
<sequence length="1043" mass="113277">MRKLLLLLLAVGASACLLQAQTRTITGKVTSPDGSPIPNTSVRIKGTGYGTTTGFDGIYSMNVPAGSRVLIFSAVGMGDVEVSIGDKAVINMKLEVADRSLSEVVVVGYGTQRRREATGSLSTVKGPAISDKPVQSFEAALGGRAPGVQISIPNGVLNNPPVFRIRGTNSISLSSYPLIVIDGIPTFTGDFSGTSAGANALASINPSDIESIDIAKDAAASAIYGSRAANGVVFVTTKKGKQGRARVSYDGWVGYTKAQRLPDLLNAQEYTDFKNQGLKNAGTYNATTNYFALTDGPDGNPINTRWYDHVYRTGVSHNNSISVSGATENTNYYFSLGYTNQQGIIKKNDFRRKSVLFNIDQKVNRIISTGAKLSYSNEENFAAASSGSLPGEAFATGGLGRVALITAPSISPYNNDGTYNTSAGLIGVMNNKQSQVGFYNPIITLDRNRSNTEINHVQANGYIQLKPLSWLTFKSLYGIDYLYADNKIYQDPISGEAYATIGFAQSVLGKNKRSVWTNTLSIDYEFASNHSVGLLAGIEDQRTTGEGFGLSRQSISDPYFSNIQGGFTVNNPVALSIGSNYLYSQFGRINYNFGKKYYLSGNLRQDEYSGLGFNKRKGLFWGVSAGWEITKESFWTSAGINKIFSSFKLRGSYGKVGNINGINNYESYSTYSPGLYGGLATIGYARSGNPDLTWETSNKTDVGFNFGILEDRITAELSYYRNNIDGLILDVTQVPSAGIPNAIRTNVGSMYNKGFEMGINAMVIQGKDFTWDAYFNLSINKNEITALAPGLPFIIVTSPAGASTNEAVSITQPGYSIGTLYLIPTKGVDPATGRRIFVNAQDRDVYYAHPGQWQYADGSAAPAISTTDRRIQKNTVPKQIGGFENTFTYKNFELNALLTYQLGFHIYYGTEAGLRDYRFWNNERAVLNAWTKAGDITDMPKNVFGDNYSNGSAIPLDVHMYKGDFLKLRNVTLAYNLPKSIIDKVKLSSARFYVSGQNLYIWTKYPGPDPETSTNGNNPANQGIDRNQVANGRTVTLGLKLGL</sequence>
<dbReference type="GO" id="GO:0009279">
    <property type="term" value="C:cell outer membrane"/>
    <property type="evidence" value="ECO:0007669"/>
    <property type="project" value="UniProtKB-SubCell"/>
</dbReference>
<evidence type="ECO:0000256" key="3">
    <source>
        <dbReference type="ARBA" id="ARBA00022452"/>
    </source>
</evidence>